<dbReference type="PRINTS" id="PR00368">
    <property type="entry name" value="FADPNR"/>
</dbReference>
<dbReference type="PANTHER" id="PTHR11632:SF51">
    <property type="entry name" value="SUCCINATE DEHYDROGENASE [UBIQUINONE] FLAVOPROTEIN SUBUNIT, MITOCHONDRIAL"/>
    <property type="match status" value="1"/>
</dbReference>
<dbReference type="PATRIC" id="fig|487521.10.peg.4819"/>
<dbReference type="AlphaFoldDB" id="H8IX40"/>
<evidence type="ECO:0000256" key="5">
    <source>
        <dbReference type="PIRSR" id="PIRSR000171-1"/>
    </source>
</evidence>
<reference evidence="9 10" key="1">
    <citation type="journal article" date="2012" name="J. Bacteriol.">
        <title>Complete genome sequence of Mycobacterium intracellulare strain ATCC 13950T.</title>
        <authorList>
            <person name="Kim B.J."/>
            <person name="Choi B.S."/>
            <person name="Lim J.S."/>
            <person name="Choi I.Y."/>
            <person name="Lee J.H."/>
            <person name="Chun J."/>
            <person name="Kook Y.H."/>
            <person name="Kim B.J."/>
        </authorList>
    </citation>
    <scope>NUCLEOTIDE SEQUENCE [LARGE SCALE GENOMIC DNA]</scope>
    <source>
        <strain evidence="10">ATCC 13950 / DSM 43223 / JCM 6384 / NCTC 13025 / 3600</strain>
    </source>
</reference>
<dbReference type="Proteomes" id="UP000008004">
    <property type="component" value="Chromosome"/>
</dbReference>
<dbReference type="GO" id="GO:0033765">
    <property type="term" value="F:steroid dehydrogenase activity, acting on the CH-CH group of donors"/>
    <property type="evidence" value="ECO:0007669"/>
    <property type="project" value="UniProtKB-ARBA"/>
</dbReference>
<proteinExistence type="predicted"/>
<sequence>MVDVERHAYDVVVIGAGGAGLRAVIEARERGLRVAVVCKSLFGKAHTVMAEGGCAASMGNTNPKDNWKTHFGDTMRGGKFLNNWRMAELHAKEAPDRVWELETYGALFDRLKDGKISQRNFGGHTYPRLAHVGDRTGLELIRTMQQKIVSLQQEDYAELGDYEARIRVFAETTITELIKDGDAIAGAFGYIRESGNFILFEAPAVVLATGGIGKSFKVTSNSWEYTGDGHALALRAGASLINMEFVQFHPTGMVWPPSVKGILVTEGVRGDGGVLKNSDDKRFMFDYIPPVFKGQYAETEQEADQWLKDNDSARRTPDLLPRDEVARAINSEVKAGRGSPHGGVFLDIASRLTPAEINRRLPSMYHQFKELAGVDITKEPMEVGPTCHYVMGGVEVDADTGAATVPGLFAAGECSGGMHGSNRLGGNSLSDLLVFGRRAGLGAADYVRALSSRPTVGDGAVEAAAKRALSPFEAPAGGGPGENPYTLQLELQQSMNDLVGIIRNADEISEALARLDKLRERFKNLHVEGQRRYNPGWNLAIDLRNMLLVSECVAKAALQRTESRGGHTRDDHPSMDSSWRKLLLVCEAVAEPGDVEAAVIPDITITKKEQTPMRPDLLELFDIAELEKYYTDEELAGHPGRTPRTEK</sequence>
<dbReference type="RefSeq" id="WP_014381385.1">
    <property type="nucleotide sequence ID" value="NC_016946.1"/>
</dbReference>
<evidence type="ECO:0000256" key="6">
    <source>
        <dbReference type="SAM" id="Coils"/>
    </source>
</evidence>
<evidence type="ECO:0000259" key="7">
    <source>
        <dbReference type="Pfam" id="PF00890"/>
    </source>
</evidence>
<feature type="domain" description="FAD-dependent oxidoreductase 2 FAD-binding" evidence="7">
    <location>
        <begin position="10"/>
        <end position="429"/>
    </location>
</feature>
<dbReference type="Pfam" id="PF02910">
    <property type="entry name" value="Succ_DH_flav_C"/>
    <property type="match status" value="1"/>
</dbReference>
<dbReference type="PIRSF" id="PIRSF000171">
    <property type="entry name" value="SDHA_APRA_LASPO"/>
    <property type="match status" value="1"/>
</dbReference>
<comment type="cofactor">
    <cofactor evidence="1">
        <name>FAD</name>
        <dbReference type="ChEBI" id="CHEBI:57692"/>
    </cofactor>
</comment>
<accession>H8IX40</accession>
<evidence type="ECO:0000256" key="4">
    <source>
        <dbReference type="ARBA" id="ARBA00023002"/>
    </source>
</evidence>
<dbReference type="InterPro" id="IPR015939">
    <property type="entry name" value="Fum_Rdtase/Succ_DH_flav-like_C"/>
</dbReference>
<evidence type="ECO:0000313" key="10">
    <source>
        <dbReference type="Proteomes" id="UP000008004"/>
    </source>
</evidence>
<dbReference type="eggNOG" id="COG1053">
    <property type="taxonomic scope" value="Bacteria"/>
</dbReference>
<dbReference type="InterPro" id="IPR030664">
    <property type="entry name" value="SdhA/FrdA/AprA"/>
</dbReference>
<evidence type="ECO:0000313" key="9">
    <source>
        <dbReference type="EMBL" id="AFC46032.1"/>
    </source>
</evidence>
<dbReference type="HOGENOM" id="CLU_014312_8_1_11"/>
<dbReference type="PRINTS" id="PR00411">
    <property type="entry name" value="PNDRDTASEI"/>
</dbReference>
<evidence type="ECO:0000256" key="3">
    <source>
        <dbReference type="ARBA" id="ARBA00022827"/>
    </source>
</evidence>
<keyword evidence="6" id="KW-0175">Coiled coil</keyword>
<organism evidence="9 10">
    <name type="scientific">Mycobacterium intracellulare (strain ATCC 13950 / DSM 43223 / JCM 6384 / NCTC 13025 / 3600)</name>
    <dbReference type="NCBI Taxonomy" id="487521"/>
    <lineage>
        <taxon>Bacteria</taxon>
        <taxon>Bacillati</taxon>
        <taxon>Actinomycetota</taxon>
        <taxon>Actinomycetes</taxon>
        <taxon>Mycobacteriales</taxon>
        <taxon>Mycobacteriaceae</taxon>
        <taxon>Mycobacterium</taxon>
        <taxon>Mycobacterium avium complex (MAC)</taxon>
    </lineage>
</organism>
<keyword evidence="2" id="KW-0285">Flavoprotein</keyword>
<dbReference type="Gene3D" id="1.20.58.100">
    <property type="entry name" value="Fumarate reductase/succinate dehydrogenase flavoprotein-like, C-terminal domain"/>
    <property type="match status" value="1"/>
</dbReference>
<name>H8IX40_MYCIA</name>
<dbReference type="NCBIfam" id="NF005866">
    <property type="entry name" value="PRK07803.1"/>
    <property type="match status" value="1"/>
</dbReference>
<dbReference type="SUPFAM" id="SSF46977">
    <property type="entry name" value="Succinate dehydrogenase/fumarate reductase flavoprotein C-terminal domain"/>
    <property type="match status" value="1"/>
</dbReference>
<dbReference type="Gene3D" id="3.90.700.10">
    <property type="entry name" value="Succinate dehydrogenase/fumarate reductase flavoprotein, catalytic domain"/>
    <property type="match status" value="1"/>
</dbReference>
<dbReference type="InterPro" id="IPR027477">
    <property type="entry name" value="Succ_DH/fumarate_Rdtase_cat_sf"/>
</dbReference>
<evidence type="ECO:0000256" key="1">
    <source>
        <dbReference type="ARBA" id="ARBA00001974"/>
    </source>
</evidence>
<keyword evidence="4" id="KW-0560">Oxidoreductase</keyword>
<dbReference type="Gene3D" id="3.50.50.60">
    <property type="entry name" value="FAD/NAD(P)-binding domain"/>
    <property type="match status" value="1"/>
</dbReference>
<keyword evidence="3" id="KW-0274">FAD</keyword>
<dbReference type="FunFam" id="3.50.50.60:FF:000026">
    <property type="entry name" value="Succinate dehydrogenase flavoprotein subunit"/>
    <property type="match status" value="1"/>
</dbReference>
<dbReference type="InterPro" id="IPR037099">
    <property type="entry name" value="Fum_R/Succ_DH_flav-like_C_sf"/>
</dbReference>
<feature type="domain" description="Fumarate reductase/succinate dehydrogenase flavoprotein-like C-terminal" evidence="8">
    <location>
        <begin position="489"/>
        <end position="586"/>
    </location>
</feature>
<evidence type="ECO:0000259" key="8">
    <source>
        <dbReference type="Pfam" id="PF02910"/>
    </source>
</evidence>
<dbReference type="Pfam" id="PF00890">
    <property type="entry name" value="FAD_binding_2"/>
    <property type="match status" value="1"/>
</dbReference>
<dbReference type="KEGG" id="mia:OCU_48130"/>
<dbReference type="EMBL" id="CP003322">
    <property type="protein sequence ID" value="AFC46032.1"/>
    <property type="molecule type" value="Genomic_DNA"/>
</dbReference>
<dbReference type="FunFam" id="3.90.700.10:FF:000005">
    <property type="entry name" value="Succinate dehydrogenase flavoprotein subunit"/>
    <property type="match status" value="1"/>
</dbReference>
<dbReference type="SUPFAM" id="SSF56425">
    <property type="entry name" value="Succinate dehydrogenase/fumarate reductase flavoprotein, catalytic domain"/>
    <property type="match status" value="1"/>
</dbReference>
<dbReference type="InterPro" id="IPR003953">
    <property type="entry name" value="FAD-dep_OxRdtase_2_FAD-bd"/>
</dbReference>
<dbReference type="SUPFAM" id="SSF51905">
    <property type="entry name" value="FAD/NAD(P)-binding domain"/>
    <property type="match status" value="1"/>
</dbReference>
<feature type="active site" description="Proton acceptor" evidence="5">
    <location>
        <position position="322"/>
    </location>
</feature>
<dbReference type="PANTHER" id="PTHR11632">
    <property type="entry name" value="SUCCINATE DEHYDROGENASE 2 FLAVOPROTEIN SUBUNIT"/>
    <property type="match status" value="1"/>
</dbReference>
<dbReference type="InterPro" id="IPR036188">
    <property type="entry name" value="FAD/NAD-bd_sf"/>
</dbReference>
<feature type="coiled-coil region" evidence="6">
    <location>
        <begin position="501"/>
        <end position="528"/>
    </location>
</feature>
<gene>
    <name evidence="9" type="ordered locus">OCU_48130</name>
</gene>
<evidence type="ECO:0000256" key="2">
    <source>
        <dbReference type="ARBA" id="ARBA00022630"/>
    </source>
</evidence>
<protein>
    <submittedName>
        <fullName evidence="9">Succinate dehydrogenase flavoprotein subunit</fullName>
    </submittedName>
</protein>